<comment type="caution">
    <text evidence="2">The sequence shown here is derived from an EMBL/GenBank/DDBJ whole genome shotgun (WGS) entry which is preliminary data.</text>
</comment>
<reference evidence="2" key="2">
    <citation type="submission" date="2021-09" db="EMBL/GenBank/DDBJ databases">
        <authorList>
            <person name="Jia N."/>
            <person name="Wang J."/>
            <person name="Shi W."/>
            <person name="Du L."/>
            <person name="Sun Y."/>
            <person name="Zhan W."/>
            <person name="Jiang J."/>
            <person name="Wang Q."/>
            <person name="Zhang B."/>
            <person name="Ji P."/>
            <person name="Sakyi L.B."/>
            <person name="Cui X."/>
            <person name="Yuan T."/>
            <person name="Jiang B."/>
            <person name="Yang W."/>
            <person name="Lam T.T.-Y."/>
            <person name="Chang Q."/>
            <person name="Ding S."/>
            <person name="Wang X."/>
            <person name="Zhu J."/>
            <person name="Ruan X."/>
            <person name="Zhao L."/>
            <person name="Wei J."/>
            <person name="Que T."/>
            <person name="Du C."/>
            <person name="Cheng J."/>
            <person name="Dai P."/>
            <person name="Han X."/>
            <person name="Huang E."/>
            <person name="Gao Y."/>
            <person name="Liu J."/>
            <person name="Shao H."/>
            <person name="Ye R."/>
            <person name="Li L."/>
            <person name="Wei W."/>
            <person name="Wang X."/>
            <person name="Wang C."/>
            <person name="Huo Q."/>
            <person name="Li W."/>
            <person name="Guo W."/>
            <person name="Chen H."/>
            <person name="Chen S."/>
            <person name="Zhou L."/>
            <person name="Zhou L."/>
            <person name="Ni X."/>
            <person name="Tian J."/>
            <person name="Zhou Y."/>
            <person name="Sheng Y."/>
            <person name="Liu T."/>
            <person name="Pan Y."/>
            <person name="Xia L."/>
            <person name="Li J."/>
            <person name="Zhao F."/>
            <person name="Cao W."/>
        </authorList>
    </citation>
    <scope>NUCLEOTIDE SEQUENCE</scope>
    <source>
        <strain evidence="2">Rmic-2018</strain>
        <tissue evidence="2">Larvae</tissue>
    </source>
</reference>
<dbReference type="GO" id="GO:0003824">
    <property type="term" value="F:catalytic activity"/>
    <property type="evidence" value="ECO:0007669"/>
    <property type="project" value="InterPro"/>
</dbReference>
<reference evidence="2" key="1">
    <citation type="journal article" date="2020" name="Cell">
        <title>Large-Scale Comparative Analyses of Tick Genomes Elucidate Their Genetic Diversity and Vector Capacities.</title>
        <authorList>
            <consortium name="Tick Genome and Microbiome Consortium (TIGMIC)"/>
            <person name="Jia N."/>
            <person name="Wang J."/>
            <person name="Shi W."/>
            <person name="Du L."/>
            <person name="Sun Y."/>
            <person name="Zhan W."/>
            <person name="Jiang J.F."/>
            <person name="Wang Q."/>
            <person name="Zhang B."/>
            <person name="Ji P."/>
            <person name="Bell-Sakyi L."/>
            <person name="Cui X.M."/>
            <person name="Yuan T.T."/>
            <person name="Jiang B.G."/>
            <person name="Yang W.F."/>
            <person name="Lam T.T."/>
            <person name="Chang Q.C."/>
            <person name="Ding S.J."/>
            <person name="Wang X.J."/>
            <person name="Zhu J.G."/>
            <person name="Ruan X.D."/>
            <person name="Zhao L."/>
            <person name="Wei J.T."/>
            <person name="Ye R.Z."/>
            <person name="Que T.C."/>
            <person name="Du C.H."/>
            <person name="Zhou Y.H."/>
            <person name="Cheng J.X."/>
            <person name="Dai P.F."/>
            <person name="Guo W.B."/>
            <person name="Han X.H."/>
            <person name="Huang E.J."/>
            <person name="Li L.F."/>
            <person name="Wei W."/>
            <person name="Gao Y.C."/>
            <person name="Liu J.Z."/>
            <person name="Shao H.Z."/>
            <person name="Wang X."/>
            <person name="Wang C.C."/>
            <person name="Yang T.C."/>
            <person name="Huo Q.B."/>
            <person name="Li W."/>
            <person name="Chen H.Y."/>
            <person name="Chen S.E."/>
            <person name="Zhou L.G."/>
            <person name="Ni X.B."/>
            <person name="Tian J.H."/>
            <person name="Sheng Y."/>
            <person name="Liu T."/>
            <person name="Pan Y.S."/>
            <person name="Xia L.Y."/>
            <person name="Li J."/>
            <person name="Zhao F."/>
            <person name="Cao W.C."/>
        </authorList>
    </citation>
    <scope>NUCLEOTIDE SEQUENCE</scope>
    <source>
        <strain evidence="2">Rmic-2018</strain>
    </source>
</reference>
<evidence type="ECO:0000313" key="3">
    <source>
        <dbReference type="Proteomes" id="UP000821866"/>
    </source>
</evidence>
<protein>
    <recommendedName>
        <fullName evidence="1">Endonuclease/exonuclease/phosphatase domain-containing protein</fullName>
    </recommendedName>
</protein>
<dbReference type="InterPro" id="IPR005135">
    <property type="entry name" value="Endo/exonuclease/phosphatase"/>
</dbReference>
<dbReference type="SUPFAM" id="SSF56219">
    <property type="entry name" value="DNase I-like"/>
    <property type="match status" value="1"/>
</dbReference>
<dbReference type="Pfam" id="PF03372">
    <property type="entry name" value="Exo_endo_phos"/>
    <property type="match status" value="1"/>
</dbReference>
<gene>
    <name evidence="2" type="ORF">HPB51_027250</name>
</gene>
<dbReference type="Proteomes" id="UP000821866">
    <property type="component" value="Unassembled WGS sequence"/>
</dbReference>
<accession>A0A9J6D0Z8</accession>
<dbReference type="AlphaFoldDB" id="A0A9J6D0Z8"/>
<dbReference type="Gene3D" id="3.60.10.10">
    <property type="entry name" value="Endonuclease/exonuclease/phosphatase"/>
    <property type="match status" value="1"/>
</dbReference>
<name>A0A9J6D0Z8_RHIMP</name>
<sequence>MHGARREQKSGELYNALRDEEFSLYAVAETPLRDLEEPPIQLDWHWTGQNKSGQSRKGGGVGVFWRHDLHWQRLDGECRDHMCVTGNVLAVNTAADNELIVIGDFNGHTSELDWHLDANGKLLLQLAEDLDLVIMNPEPQWEGQLTWCDRGSATNIDYALVSLRLHAMLQRCGVDEEGKYSLGSDHNRLRLDFGHSSHKGKIISWRKKIKRYLPHHSIEAVVEDFEACAEMHEATTYDEYMSALRRVVERHMVPDRRST</sequence>
<dbReference type="InterPro" id="IPR036691">
    <property type="entry name" value="Endo/exonu/phosph_ase_sf"/>
</dbReference>
<keyword evidence="3" id="KW-1185">Reference proteome</keyword>
<evidence type="ECO:0000313" key="2">
    <source>
        <dbReference type="EMBL" id="KAH7964512.1"/>
    </source>
</evidence>
<evidence type="ECO:0000259" key="1">
    <source>
        <dbReference type="Pfam" id="PF03372"/>
    </source>
</evidence>
<organism evidence="2 3">
    <name type="scientific">Rhipicephalus microplus</name>
    <name type="common">Cattle tick</name>
    <name type="synonym">Boophilus microplus</name>
    <dbReference type="NCBI Taxonomy" id="6941"/>
    <lineage>
        <taxon>Eukaryota</taxon>
        <taxon>Metazoa</taxon>
        <taxon>Ecdysozoa</taxon>
        <taxon>Arthropoda</taxon>
        <taxon>Chelicerata</taxon>
        <taxon>Arachnida</taxon>
        <taxon>Acari</taxon>
        <taxon>Parasitiformes</taxon>
        <taxon>Ixodida</taxon>
        <taxon>Ixodoidea</taxon>
        <taxon>Ixodidae</taxon>
        <taxon>Rhipicephalinae</taxon>
        <taxon>Rhipicephalus</taxon>
        <taxon>Boophilus</taxon>
    </lineage>
</organism>
<proteinExistence type="predicted"/>
<feature type="domain" description="Endonuclease/exonuclease/phosphatase" evidence="1">
    <location>
        <begin position="15"/>
        <end position="186"/>
    </location>
</feature>
<dbReference type="EMBL" id="JABSTU010003884">
    <property type="protein sequence ID" value="KAH7964512.1"/>
    <property type="molecule type" value="Genomic_DNA"/>
</dbReference>